<dbReference type="RefSeq" id="WP_206561573.1">
    <property type="nucleotide sequence ID" value="NZ_JAFKCZ010000012.1"/>
</dbReference>
<organism evidence="2 3">
    <name type="scientific">Parahaliea mediterranea</name>
    <dbReference type="NCBI Taxonomy" id="651086"/>
    <lineage>
        <taxon>Bacteria</taxon>
        <taxon>Pseudomonadati</taxon>
        <taxon>Pseudomonadota</taxon>
        <taxon>Gammaproteobacteria</taxon>
        <taxon>Cellvibrionales</taxon>
        <taxon>Halieaceae</taxon>
        <taxon>Parahaliea</taxon>
    </lineage>
</organism>
<dbReference type="AlphaFoldDB" id="A0A939DH24"/>
<comment type="caution">
    <text evidence="2">The sequence shown here is derived from an EMBL/GenBank/DDBJ whole genome shotgun (WGS) entry which is preliminary data.</text>
</comment>
<gene>
    <name evidence="2" type="ORF">JYP50_16075</name>
</gene>
<sequence length="68" mass="7638">MNGIEERFLIYTALLLVCSTAGVFVGWQAALWTLVQIACVVELVYWLGRAAGDRINDNTADCIRDYRV</sequence>
<dbReference type="EMBL" id="JAFKCZ010000012">
    <property type="protein sequence ID" value="MBN7798128.1"/>
    <property type="molecule type" value="Genomic_DNA"/>
</dbReference>
<keyword evidence="3" id="KW-1185">Reference proteome</keyword>
<accession>A0A939DH24</accession>
<evidence type="ECO:0000313" key="3">
    <source>
        <dbReference type="Proteomes" id="UP000664303"/>
    </source>
</evidence>
<reference evidence="2" key="1">
    <citation type="submission" date="2021-02" db="EMBL/GenBank/DDBJ databases">
        <title>PHA producing bacteria isolated from coastal sediment in Guangdong, Shenzhen.</title>
        <authorList>
            <person name="Zheng W."/>
            <person name="Yu S."/>
            <person name="Huang Y."/>
        </authorList>
    </citation>
    <scope>NUCLEOTIDE SEQUENCE</scope>
    <source>
        <strain evidence="2">TN14-10</strain>
    </source>
</reference>
<feature type="transmembrane region" description="Helical" evidence="1">
    <location>
        <begin position="31"/>
        <end position="48"/>
    </location>
</feature>
<evidence type="ECO:0000256" key="1">
    <source>
        <dbReference type="SAM" id="Phobius"/>
    </source>
</evidence>
<proteinExistence type="predicted"/>
<keyword evidence="1" id="KW-0812">Transmembrane</keyword>
<dbReference type="Proteomes" id="UP000664303">
    <property type="component" value="Unassembled WGS sequence"/>
</dbReference>
<evidence type="ECO:0000313" key="2">
    <source>
        <dbReference type="EMBL" id="MBN7798128.1"/>
    </source>
</evidence>
<feature type="transmembrane region" description="Helical" evidence="1">
    <location>
        <begin position="7"/>
        <end position="25"/>
    </location>
</feature>
<name>A0A939DH24_9GAMM</name>
<keyword evidence="1" id="KW-1133">Transmembrane helix</keyword>
<protein>
    <submittedName>
        <fullName evidence="2">Uncharacterized protein</fullName>
    </submittedName>
</protein>
<keyword evidence="1" id="KW-0472">Membrane</keyword>